<dbReference type="Pfam" id="PF00497">
    <property type="entry name" value="SBP_bac_3"/>
    <property type="match status" value="1"/>
</dbReference>
<feature type="signal peptide" evidence="2">
    <location>
        <begin position="1"/>
        <end position="20"/>
    </location>
</feature>
<gene>
    <name evidence="4" type="ORF">DSM101010T_02080</name>
</gene>
<keyword evidence="1 2" id="KW-0732">Signal</keyword>
<dbReference type="EMBL" id="BLVO01000004">
    <property type="protein sequence ID" value="GFM31843.1"/>
    <property type="molecule type" value="Genomic_DNA"/>
</dbReference>
<feature type="chain" id="PRO_5029472147" evidence="2">
    <location>
        <begin position="21"/>
        <end position="257"/>
    </location>
</feature>
<organism evidence="4 5">
    <name type="scientific">Desulfovibrio subterraneus</name>
    <dbReference type="NCBI Taxonomy" id="2718620"/>
    <lineage>
        <taxon>Bacteria</taxon>
        <taxon>Pseudomonadati</taxon>
        <taxon>Thermodesulfobacteriota</taxon>
        <taxon>Desulfovibrionia</taxon>
        <taxon>Desulfovibrionales</taxon>
        <taxon>Desulfovibrionaceae</taxon>
        <taxon>Desulfovibrio</taxon>
    </lineage>
</organism>
<feature type="domain" description="Solute-binding protein family 3/N-terminal" evidence="3">
    <location>
        <begin position="23"/>
        <end position="252"/>
    </location>
</feature>
<evidence type="ECO:0000256" key="2">
    <source>
        <dbReference type="SAM" id="SignalP"/>
    </source>
</evidence>
<dbReference type="PANTHER" id="PTHR35936:SF25">
    <property type="entry name" value="ABC TRANSPORTER SUBSTRATE-BINDING PROTEIN"/>
    <property type="match status" value="1"/>
</dbReference>
<dbReference type="SUPFAM" id="SSF53850">
    <property type="entry name" value="Periplasmic binding protein-like II"/>
    <property type="match status" value="1"/>
</dbReference>
<sequence length="257" mass="28453">MRVFPILLIVMLFVAGTAEAAEPLSFVVPEYPPHSFADSSSPHGASGLSVDIVSAALDKMGVSYTLKVYPWARSLYLVEQGVVDGVINLYMTPERQQVLDYCSEPLFFERVYLFARAGTTIGWNGDFRSIAGKRLGVALGFSHGARADAAKVSGEINIIEFYSMQENINALMDGNVDVVLSDSDVARYLAKSVGKEGMLVALNPIVESVPSYVAFSKKRNLQQLRDRLDEVLRAMRENGDIALWERKYYGHQDKSDK</sequence>
<reference evidence="4 5" key="1">
    <citation type="submission" date="2020-05" db="EMBL/GenBank/DDBJ databases">
        <title>Draft genome sequence of Desulfovibrio sp. strain HN2T.</title>
        <authorList>
            <person name="Ueno A."/>
            <person name="Tamazawa S."/>
            <person name="Tamamura S."/>
            <person name="Murakami T."/>
            <person name="Kiyama T."/>
            <person name="Inomata H."/>
            <person name="Amano Y."/>
            <person name="Miyakawa K."/>
            <person name="Tamaki H."/>
            <person name="Naganuma T."/>
            <person name="Kaneko K."/>
        </authorList>
    </citation>
    <scope>NUCLEOTIDE SEQUENCE [LARGE SCALE GENOMIC DNA]</scope>
    <source>
        <strain evidence="4 5">HN2</strain>
    </source>
</reference>
<proteinExistence type="predicted"/>
<evidence type="ECO:0000313" key="5">
    <source>
        <dbReference type="Proteomes" id="UP000503840"/>
    </source>
</evidence>
<dbReference type="AlphaFoldDB" id="A0A7J0BDR3"/>
<dbReference type="PANTHER" id="PTHR35936">
    <property type="entry name" value="MEMBRANE-BOUND LYTIC MUREIN TRANSGLYCOSYLASE F"/>
    <property type="match status" value="1"/>
</dbReference>
<dbReference type="InterPro" id="IPR001638">
    <property type="entry name" value="Solute-binding_3/MltF_N"/>
</dbReference>
<dbReference type="RefSeq" id="WP_174403541.1">
    <property type="nucleotide sequence ID" value="NZ_BLVO01000004.1"/>
</dbReference>
<keyword evidence="5" id="KW-1185">Reference proteome</keyword>
<dbReference type="Gene3D" id="3.40.190.10">
    <property type="entry name" value="Periplasmic binding protein-like II"/>
    <property type="match status" value="2"/>
</dbReference>
<comment type="caution">
    <text evidence="4">The sequence shown here is derived from an EMBL/GenBank/DDBJ whole genome shotgun (WGS) entry which is preliminary data.</text>
</comment>
<name>A0A7J0BDR3_9BACT</name>
<evidence type="ECO:0000259" key="3">
    <source>
        <dbReference type="SMART" id="SM00062"/>
    </source>
</evidence>
<dbReference type="SMART" id="SM00062">
    <property type="entry name" value="PBPb"/>
    <property type="match status" value="1"/>
</dbReference>
<dbReference type="Proteomes" id="UP000503840">
    <property type="component" value="Unassembled WGS sequence"/>
</dbReference>
<protein>
    <submittedName>
        <fullName evidence="4">Amino acid ABC transporter substrate-binding protein</fullName>
    </submittedName>
</protein>
<evidence type="ECO:0000256" key="1">
    <source>
        <dbReference type="ARBA" id="ARBA00022729"/>
    </source>
</evidence>
<accession>A0A7J0BDR3</accession>
<evidence type="ECO:0000313" key="4">
    <source>
        <dbReference type="EMBL" id="GFM31843.1"/>
    </source>
</evidence>